<gene>
    <name evidence="2" type="ORF">Y1Q_0014406</name>
</gene>
<feature type="compositionally biased region" description="Low complexity" evidence="1">
    <location>
        <begin position="8"/>
        <end position="18"/>
    </location>
</feature>
<accession>A0A151PCJ0</accession>
<protein>
    <submittedName>
        <fullName evidence="2">Uncharacterized protein</fullName>
    </submittedName>
</protein>
<dbReference type="Proteomes" id="UP000050525">
    <property type="component" value="Unassembled WGS sequence"/>
</dbReference>
<evidence type="ECO:0000313" key="2">
    <source>
        <dbReference type="EMBL" id="KYO46801.1"/>
    </source>
</evidence>
<feature type="region of interest" description="Disordered" evidence="1">
    <location>
        <begin position="1"/>
        <end position="43"/>
    </location>
</feature>
<organism evidence="2 3">
    <name type="scientific">Alligator mississippiensis</name>
    <name type="common">American alligator</name>
    <dbReference type="NCBI Taxonomy" id="8496"/>
    <lineage>
        <taxon>Eukaryota</taxon>
        <taxon>Metazoa</taxon>
        <taxon>Chordata</taxon>
        <taxon>Craniata</taxon>
        <taxon>Vertebrata</taxon>
        <taxon>Euteleostomi</taxon>
        <taxon>Archelosauria</taxon>
        <taxon>Archosauria</taxon>
        <taxon>Crocodylia</taxon>
        <taxon>Alligatoridae</taxon>
        <taxon>Alligatorinae</taxon>
        <taxon>Alligator</taxon>
    </lineage>
</organism>
<dbReference type="AlphaFoldDB" id="A0A151PCJ0"/>
<evidence type="ECO:0000313" key="3">
    <source>
        <dbReference type="Proteomes" id="UP000050525"/>
    </source>
</evidence>
<comment type="caution">
    <text evidence="2">The sequence shown here is derived from an EMBL/GenBank/DDBJ whole genome shotgun (WGS) entry which is preliminary data.</text>
</comment>
<name>A0A151PCJ0_ALLMI</name>
<evidence type="ECO:0000256" key="1">
    <source>
        <dbReference type="SAM" id="MobiDB-lite"/>
    </source>
</evidence>
<keyword evidence="3" id="KW-1185">Reference proteome</keyword>
<proteinExistence type="predicted"/>
<dbReference type="EMBL" id="AKHW03000487">
    <property type="protein sequence ID" value="KYO46801.1"/>
    <property type="molecule type" value="Genomic_DNA"/>
</dbReference>
<reference evidence="2 3" key="1">
    <citation type="journal article" date="2012" name="Genome Biol.">
        <title>Sequencing three crocodilian genomes to illuminate the evolution of archosaurs and amniotes.</title>
        <authorList>
            <person name="St John J.A."/>
            <person name="Braun E.L."/>
            <person name="Isberg S.R."/>
            <person name="Miles L.G."/>
            <person name="Chong A.Y."/>
            <person name="Gongora J."/>
            <person name="Dalzell P."/>
            <person name="Moran C."/>
            <person name="Bed'hom B."/>
            <person name="Abzhanov A."/>
            <person name="Burgess S.C."/>
            <person name="Cooksey A.M."/>
            <person name="Castoe T.A."/>
            <person name="Crawford N.G."/>
            <person name="Densmore L.D."/>
            <person name="Drew J.C."/>
            <person name="Edwards S.V."/>
            <person name="Faircloth B.C."/>
            <person name="Fujita M.K."/>
            <person name="Greenwold M.J."/>
            <person name="Hoffmann F.G."/>
            <person name="Howard J.M."/>
            <person name="Iguchi T."/>
            <person name="Janes D.E."/>
            <person name="Khan S.Y."/>
            <person name="Kohno S."/>
            <person name="de Koning A.J."/>
            <person name="Lance S.L."/>
            <person name="McCarthy F.M."/>
            <person name="McCormack J.E."/>
            <person name="Merchant M.E."/>
            <person name="Peterson D.G."/>
            <person name="Pollock D.D."/>
            <person name="Pourmand N."/>
            <person name="Raney B.J."/>
            <person name="Roessler K.A."/>
            <person name="Sanford J.R."/>
            <person name="Sawyer R.H."/>
            <person name="Schmidt C.J."/>
            <person name="Triplett E.W."/>
            <person name="Tuberville T.D."/>
            <person name="Venegas-Anaya M."/>
            <person name="Howard J.T."/>
            <person name="Jarvis E.D."/>
            <person name="Guillette L.J.Jr."/>
            <person name="Glenn T.C."/>
            <person name="Green R.E."/>
            <person name="Ray D.A."/>
        </authorList>
    </citation>
    <scope>NUCLEOTIDE SEQUENCE [LARGE SCALE GENOMIC DNA]</scope>
    <source>
        <strain evidence="2">KSC_2009_1</strain>
    </source>
</reference>
<sequence length="77" mass="8181">MGSSAMSLQRPQLPLQQPVHAQDDAISPHGEKESKTVGNSSGGRAASARLLLFPVLYISARRGRGLAVQHTKSSQLC</sequence>